<organism evidence="2 3">
    <name type="scientific">Juglans regia</name>
    <name type="common">English walnut</name>
    <dbReference type="NCBI Taxonomy" id="51240"/>
    <lineage>
        <taxon>Eukaryota</taxon>
        <taxon>Viridiplantae</taxon>
        <taxon>Streptophyta</taxon>
        <taxon>Embryophyta</taxon>
        <taxon>Tracheophyta</taxon>
        <taxon>Spermatophyta</taxon>
        <taxon>Magnoliopsida</taxon>
        <taxon>eudicotyledons</taxon>
        <taxon>Gunneridae</taxon>
        <taxon>Pentapetalae</taxon>
        <taxon>rosids</taxon>
        <taxon>fabids</taxon>
        <taxon>Fagales</taxon>
        <taxon>Juglandaceae</taxon>
        <taxon>Juglans</taxon>
    </lineage>
</organism>
<dbReference type="InterPro" id="IPR050317">
    <property type="entry name" value="Plant_Fungal_Acyltransferase"/>
</dbReference>
<dbReference type="GeneID" id="109008798"/>
<gene>
    <name evidence="3" type="primary">LOC109008798</name>
</gene>
<dbReference type="Proteomes" id="UP000235220">
    <property type="component" value="Chromosome 12"/>
</dbReference>
<evidence type="ECO:0000256" key="1">
    <source>
        <dbReference type="ARBA" id="ARBA00009861"/>
    </source>
</evidence>
<dbReference type="InterPro" id="IPR023213">
    <property type="entry name" value="CAT-like_dom_sf"/>
</dbReference>
<dbReference type="FunCoup" id="A0A2I4GL01">
    <property type="interactions" value="867"/>
</dbReference>
<evidence type="ECO:0000313" key="2">
    <source>
        <dbReference type="Proteomes" id="UP000235220"/>
    </source>
</evidence>
<evidence type="ECO:0000313" key="3">
    <source>
        <dbReference type="RefSeq" id="XP_018844575.2"/>
    </source>
</evidence>
<sequence>MVNTKVEEDRHVLVHGIRLSSVGPGRSTGSDVVHDLSGMDIAMKLHYVKGVYFFSSQAAQGLTLARIKESLFHLFCEYYYSSGRLRRTESGRPYIKCNDCGARFIEAQCDKTIHEWLQMKDSSVQKLLVSQQVIGPDLSFSPTTLIQVTHFKCGGISLGLSWAHVLGDALCASNFINKCGQIIASIGSINMQPNFHSSSGTSFKHQMSKIPAPPLSHEPLSVKQVDPVGDHWITANSCKMDTFSFHVTAAQLATLQSQISGQNQTEKMPIFESLCAIIWHSIAKVRRGSIHAEIVTICKNDPSAKLAINGIVTNAQIISTVKADFPITETDPKRLVNLLVNEAVDERRKIEELVEKDNGLSDFIVYGARLTFVDLEEVDLYGFELNGHKPEFVYYTVQGVGDEGAVFVLPAGPKGADEGRIVTITLPENQVPELKAELVKNGLGGHDLA</sequence>
<dbReference type="Gramene" id="Jr12_08870_p1">
    <property type="protein sequence ID" value="cds.Jr12_08870_p1"/>
    <property type="gene ID" value="Jr12_08870"/>
</dbReference>
<reference evidence="3" key="1">
    <citation type="submission" date="2025-08" db="UniProtKB">
        <authorList>
            <consortium name="RefSeq"/>
        </authorList>
    </citation>
    <scope>IDENTIFICATION</scope>
    <source>
        <tissue evidence="3">Leaves</tissue>
    </source>
</reference>
<keyword evidence="2" id="KW-1185">Reference proteome</keyword>
<dbReference type="AlphaFoldDB" id="A0A2I4GL01"/>
<dbReference type="Pfam" id="PF02458">
    <property type="entry name" value="Transferase"/>
    <property type="match status" value="1"/>
</dbReference>
<dbReference type="GO" id="GO:0016747">
    <property type="term" value="F:acyltransferase activity, transferring groups other than amino-acyl groups"/>
    <property type="evidence" value="ECO:0000318"/>
    <property type="project" value="GO_Central"/>
</dbReference>
<proteinExistence type="inferred from homology"/>
<accession>A0A2I4GL01</accession>
<dbReference type="PANTHER" id="PTHR31642">
    <property type="entry name" value="TRICHOTHECENE 3-O-ACETYLTRANSFERASE"/>
    <property type="match status" value="1"/>
</dbReference>
<dbReference type="KEGG" id="jre:109008798"/>
<comment type="similarity">
    <text evidence="1">Belongs to the plant acyltransferase family.</text>
</comment>
<name>A0A2I4GL01_JUGRE</name>
<dbReference type="RefSeq" id="XP_018844575.2">
    <property type="nucleotide sequence ID" value="XM_018989030.2"/>
</dbReference>
<protein>
    <submittedName>
        <fullName evidence="3">Protein ECERIFERUM 26-like</fullName>
    </submittedName>
</protein>
<dbReference type="OrthoDB" id="1862401at2759"/>
<dbReference type="PANTHER" id="PTHR31642:SF115">
    <property type="entry name" value="PROTEIN ECERIFERUM 26-LIKE"/>
    <property type="match status" value="1"/>
</dbReference>
<dbReference type="Gene3D" id="3.30.559.10">
    <property type="entry name" value="Chloramphenicol acetyltransferase-like domain"/>
    <property type="match status" value="2"/>
</dbReference>